<evidence type="ECO:0000313" key="1">
    <source>
        <dbReference type="EMBL" id="SJK97055.1"/>
    </source>
</evidence>
<name>A0A284QKV3_ARMOS</name>
<dbReference type="AlphaFoldDB" id="A0A284QKV3"/>
<gene>
    <name evidence="1" type="ORF">ARMOST_00305</name>
</gene>
<protein>
    <submittedName>
        <fullName evidence="1">Uncharacterized protein</fullName>
    </submittedName>
</protein>
<reference evidence="2" key="1">
    <citation type="journal article" date="2017" name="Nat. Ecol. Evol.">
        <title>Genome expansion and lineage-specific genetic innovations in the forest pathogenic fungi Armillaria.</title>
        <authorList>
            <person name="Sipos G."/>
            <person name="Prasanna A.N."/>
            <person name="Walter M.C."/>
            <person name="O'Connor E."/>
            <person name="Balint B."/>
            <person name="Krizsan K."/>
            <person name="Kiss B."/>
            <person name="Hess J."/>
            <person name="Varga T."/>
            <person name="Slot J."/>
            <person name="Riley R."/>
            <person name="Boka B."/>
            <person name="Rigling D."/>
            <person name="Barry K."/>
            <person name="Lee J."/>
            <person name="Mihaltcheva S."/>
            <person name="LaButti K."/>
            <person name="Lipzen A."/>
            <person name="Waldron R."/>
            <person name="Moloney N.M."/>
            <person name="Sperisen C."/>
            <person name="Kredics L."/>
            <person name="Vagvoelgyi C."/>
            <person name="Patrignani A."/>
            <person name="Fitzpatrick D."/>
            <person name="Nagy I."/>
            <person name="Doyle S."/>
            <person name="Anderson J.B."/>
            <person name="Grigoriev I.V."/>
            <person name="Gueldener U."/>
            <person name="Muensterkoetter M."/>
            <person name="Nagy L.G."/>
        </authorList>
    </citation>
    <scope>NUCLEOTIDE SEQUENCE [LARGE SCALE GENOMIC DNA]</scope>
    <source>
        <strain evidence="2">C18/9</strain>
    </source>
</reference>
<accession>A0A284QKV3</accession>
<evidence type="ECO:0000313" key="2">
    <source>
        <dbReference type="Proteomes" id="UP000219338"/>
    </source>
</evidence>
<proteinExistence type="predicted"/>
<organism evidence="1 2">
    <name type="scientific">Armillaria ostoyae</name>
    <name type="common">Armillaria root rot fungus</name>
    <dbReference type="NCBI Taxonomy" id="47428"/>
    <lineage>
        <taxon>Eukaryota</taxon>
        <taxon>Fungi</taxon>
        <taxon>Dikarya</taxon>
        <taxon>Basidiomycota</taxon>
        <taxon>Agaricomycotina</taxon>
        <taxon>Agaricomycetes</taxon>
        <taxon>Agaricomycetidae</taxon>
        <taxon>Agaricales</taxon>
        <taxon>Marasmiineae</taxon>
        <taxon>Physalacriaceae</taxon>
        <taxon>Armillaria</taxon>
    </lineage>
</organism>
<sequence>MTTPLPSSNLSSIAHDIHEVCSQCVPHLLPNPRPYSDGLLYWQHQLQYLSVLEFLEELLAAVRERLDTIDIGVHTDVHKPH</sequence>
<dbReference type="EMBL" id="FUEG01000001">
    <property type="protein sequence ID" value="SJK97055.1"/>
    <property type="molecule type" value="Genomic_DNA"/>
</dbReference>
<dbReference type="Proteomes" id="UP000219338">
    <property type="component" value="Unassembled WGS sequence"/>
</dbReference>
<keyword evidence="2" id="KW-1185">Reference proteome</keyword>